<dbReference type="EMBL" id="RBWU01000011">
    <property type="protein sequence ID" value="RKS67695.1"/>
    <property type="molecule type" value="Genomic_DNA"/>
</dbReference>
<dbReference type="EMBL" id="RBWU01000004">
    <property type="protein sequence ID" value="RKS73725.1"/>
    <property type="molecule type" value="Genomic_DNA"/>
</dbReference>
<evidence type="ECO:0000313" key="3">
    <source>
        <dbReference type="Proteomes" id="UP000274601"/>
    </source>
</evidence>
<reference evidence="1 3" key="1">
    <citation type="submission" date="2018-10" db="EMBL/GenBank/DDBJ databases">
        <title>Genomic Encyclopedia of Archaeal and Bacterial Type Strains, Phase II (KMG-II): from individual species to whole genera.</title>
        <authorList>
            <person name="Goeker M."/>
        </authorList>
    </citation>
    <scope>NUCLEOTIDE SEQUENCE [LARGE SCALE GENOMIC DNA]</scope>
    <source>
        <strain evidence="1 3">DSM 43383</strain>
    </source>
</reference>
<proteinExistence type="predicted"/>
<feature type="non-terminal residue" evidence="1">
    <location>
        <position position="28"/>
    </location>
</feature>
<evidence type="ECO:0000313" key="1">
    <source>
        <dbReference type="EMBL" id="RKS67695.1"/>
    </source>
</evidence>
<dbReference type="Proteomes" id="UP000274601">
    <property type="component" value="Unassembled WGS sequence"/>
</dbReference>
<keyword evidence="3" id="KW-1185">Reference proteome</keyword>
<sequence>MPKREVYFSADVEADGPIPGPYSMQSFG</sequence>
<organism evidence="1 3">
    <name type="scientific">Actinomadura pelletieri DSM 43383</name>
    <dbReference type="NCBI Taxonomy" id="1120940"/>
    <lineage>
        <taxon>Bacteria</taxon>
        <taxon>Bacillati</taxon>
        <taxon>Actinomycetota</taxon>
        <taxon>Actinomycetes</taxon>
        <taxon>Streptosporangiales</taxon>
        <taxon>Thermomonosporaceae</taxon>
        <taxon>Actinomadura</taxon>
    </lineage>
</organism>
<protein>
    <submittedName>
        <fullName evidence="1">Uncharacterized protein</fullName>
    </submittedName>
</protein>
<comment type="caution">
    <text evidence="1">The sequence shown here is derived from an EMBL/GenBank/DDBJ whole genome shotgun (WGS) entry which is preliminary data.</text>
</comment>
<dbReference type="AlphaFoldDB" id="A0A495Q8R3"/>
<accession>A0A495Q8R3</accession>
<evidence type="ECO:0000313" key="2">
    <source>
        <dbReference type="EMBL" id="RKS73725.1"/>
    </source>
</evidence>
<gene>
    <name evidence="2" type="ORF">BZB76_4428</name>
    <name evidence="1" type="ORF">BZB76_6901</name>
</gene>
<name>A0A495Q8R3_9ACTN</name>